<feature type="domain" description="HTH lacI-type" evidence="5">
    <location>
        <begin position="12"/>
        <end position="68"/>
    </location>
</feature>
<dbReference type="SUPFAM" id="SSF53822">
    <property type="entry name" value="Periplasmic binding protein-like I"/>
    <property type="match status" value="1"/>
</dbReference>
<dbReference type="InterPro" id="IPR010982">
    <property type="entry name" value="Lambda_DNA-bd_dom_sf"/>
</dbReference>
<evidence type="ECO:0000313" key="6">
    <source>
        <dbReference type="EMBL" id="CCH71770.1"/>
    </source>
</evidence>
<gene>
    <name evidence="6" type="ORF">BN11_1080045</name>
</gene>
<protein>
    <submittedName>
        <fullName evidence="6">Transcriptional regulator</fullName>
    </submittedName>
</protein>
<comment type="caution">
    <text evidence="6">The sequence shown here is derived from an EMBL/GenBank/DDBJ whole genome shotgun (WGS) entry which is preliminary data.</text>
</comment>
<dbReference type="InterPro" id="IPR000843">
    <property type="entry name" value="HTH_LacI"/>
</dbReference>
<dbReference type="AlphaFoldDB" id="W6JTL5"/>
<dbReference type="GO" id="GO:0000976">
    <property type="term" value="F:transcription cis-regulatory region binding"/>
    <property type="evidence" value="ECO:0007669"/>
    <property type="project" value="TreeGrafter"/>
</dbReference>
<organism evidence="6 7">
    <name type="scientific">Nostocoides australiense Ben110</name>
    <dbReference type="NCBI Taxonomy" id="1193182"/>
    <lineage>
        <taxon>Bacteria</taxon>
        <taxon>Bacillati</taxon>
        <taxon>Actinomycetota</taxon>
        <taxon>Actinomycetes</taxon>
        <taxon>Micrococcales</taxon>
        <taxon>Intrasporangiaceae</taxon>
        <taxon>Nostocoides</taxon>
    </lineage>
</organism>
<keyword evidence="1" id="KW-0678">Repressor</keyword>
<evidence type="ECO:0000256" key="2">
    <source>
        <dbReference type="ARBA" id="ARBA00023015"/>
    </source>
</evidence>
<dbReference type="STRING" id="1193182.BN11_1080045"/>
<accession>W6JTL5</accession>
<dbReference type="Pfam" id="PF13377">
    <property type="entry name" value="Peripla_BP_3"/>
    <property type="match status" value="1"/>
</dbReference>
<dbReference type="PANTHER" id="PTHR30146">
    <property type="entry name" value="LACI-RELATED TRANSCRIPTIONAL REPRESSOR"/>
    <property type="match status" value="1"/>
</dbReference>
<sequence>MPTIVLVTTRPVRAADVAKRAGVSVTTVSFVFGGKARGNVSAATQERILQVADELGYRPNKLAQSLRHSRTHTIALLTDGIASSPFAGRLLAAAEQRASELGQALLLRDTHFRSERDQEALDDFASRRVDAVVYATMGLQRLVDLPTTPLPLVLANCFQEPARHPSAIPDEVAVGQAAARLLTSTGHRHIVMLSGPGRPGHGTRVVDVAAARRARGFRAGLRSTGVARAAGEVRVCGWTIGDGYRGAVAVLTADGDRLAAASDRPTSIFAVNDRVATGALLAALRLGVRVPHELSIVGVDDQEELADQTVPALTTYRLPHEALGTWAVDTALDMITRRRRTAADPAVDAPRLFPFELIERDTVAPPPAT</sequence>
<dbReference type="InterPro" id="IPR046335">
    <property type="entry name" value="LacI/GalR-like_sensor"/>
</dbReference>
<dbReference type="Proteomes" id="UP000035763">
    <property type="component" value="Unassembled WGS sequence"/>
</dbReference>
<dbReference type="CDD" id="cd06288">
    <property type="entry name" value="PBP1_sucrose_transcription_regulator"/>
    <property type="match status" value="1"/>
</dbReference>
<evidence type="ECO:0000256" key="1">
    <source>
        <dbReference type="ARBA" id="ARBA00022491"/>
    </source>
</evidence>
<keyword evidence="3" id="KW-0238">DNA-binding</keyword>
<evidence type="ECO:0000259" key="5">
    <source>
        <dbReference type="PROSITE" id="PS50932"/>
    </source>
</evidence>
<evidence type="ECO:0000256" key="3">
    <source>
        <dbReference type="ARBA" id="ARBA00023125"/>
    </source>
</evidence>
<keyword evidence="2" id="KW-0805">Transcription regulation</keyword>
<proteinExistence type="predicted"/>
<keyword evidence="4" id="KW-0804">Transcription</keyword>
<evidence type="ECO:0000256" key="4">
    <source>
        <dbReference type="ARBA" id="ARBA00023163"/>
    </source>
</evidence>
<dbReference type="EMBL" id="CAJA01000011">
    <property type="protein sequence ID" value="CCH71770.1"/>
    <property type="molecule type" value="Genomic_DNA"/>
</dbReference>
<reference evidence="6 7" key="1">
    <citation type="journal article" date="2013" name="ISME J.">
        <title>A metabolic model for members of the genus Tetrasphaera involved in enhanced biological phosphorus removal.</title>
        <authorList>
            <person name="Kristiansen R."/>
            <person name="Nguyen H.T.T."/>
            <person name="Saunders A.M."/>
            <person name="Nielsen J.L."/>
            <person name="Wimmer R."/>
            <person name="Le V.Q."/>
            <person name="McIlroy S.J."/>
            <person name="Petrovski S."/>
            <person name="Seviour R.J."/>
            <person name="Calteau A."/>
            <person name="Nielsen K.L."/>
            <person name="Nielsen P.H."/>
        </authorList>
    </citation>
    <scope>NUCLEOTIDE SEQUENCE [LARGE SCALE GENOMIC DNA]</scope>
    <source>
        <strain evidence="6 7">Ben110</strain>
    </source>
</reference>
<dbReference type="CDD" id="cd01392">
    <property type="entry name" value="HTH_LacI"/>
    <property type="match status" value="1"/>
</dbReference>
<dbReference type="SMART" id="SM00354">
    <property type="entry name" value="HTH_LACI"/>
    <property type="match status" value="1"/>
</dbReference>
<dbReference type="Pfam" id="PF00356">
    <property type="entry name" value="LacI"/>
    <property type="match status" value="1"/>
</dbReference>
<dbReference type="PANTHER" id="PTHR30146:SF148">
    <property type="entry name" value="HTH-TYPE TRANSCRIPTIONAL REPRESSOR PURR-RELATED"/>
    <property type="match status" value="1"/>
</dbReference>
<dbReference type="Gene3D" id="3.40.50.2300">
    <property type="match status" value="2"/>
</dbReference>
<dbReference type="PROSITE" id="PS50932">
    <property type="entry name" value="HTH_LACI_2"/>
    <property type="match status" value="1"/>
</dbReference>
<name>W6JTL5_9MICO</name>
<evidence type="ECO:0000313" key="7">
    <source>
        <dbReference type="Proteomes" id="UP000035763"/>
    </source>
</evidence>
<keyword evidence="7" id="KW-1185">Reference proteome</keyword>
<dbReference type="InterPro" id="IPR028082">
    <property type="entry name" value="Peripla_BP_I"/>
</dbReference>
<dbReference type="Gene3D" id="1.10.260.40">
    <property type="entry name" value="lambda repressor-like DNA-binding domains"/>
    <property type="match status" value="1"/>
</dbReference>
<dbReference type="GO" id="GO:0003700">
    <property type="term" value="F:DNA-binding transcription factor activity"/>
    <property type="evidence" value="ECO:0007669"/>
    <property type="project" value="TreeGrafter"/>
</dbReference>
<dbReference type="SUPFAM" id="SSF47413">
    <property type="entry name" value="lambda repressor-like DNA-binding domains"/>
    <property type="match status" value="1"/>
</dbReference>